<dbReference type="GO" id="GO:0005669">
    <property type="term" value="C:transcription factor TFIID complex"/>
    <property type="evidence" value="ECO:0007669"/>
    <property type="project" value="InterPro"/>
</dbReference>
<organism evidence="6 7">
    <name type="scientific">Elsinoe australis</name>
    <dbReference type="NCBI Taxonomy" id="40998"/>
    <lineage>
        <taxon>Eukaryota</taxon>
        <taxon>Fungi</taxon>
        <taxon>Dikarya</taxon>
        <taxon>Ascomycota</taxon>
        <taxon>Pezizomycotina</taxon>
        <taxon>Dothideomycetes</taxon>
        <taxon>Dothideomycetidae</taxon>
        <taxon>Myriangiales</taxon>
        <taxon>Elsinoaceae</taxon>
        <taxon>Elsinoe</taxon>
    </lineage>
</organism>
<feature type="region of interest" description="Disordered" evidence="4">
    <location>
        <begin position="1169"/>
        <end position="1215"/>
    </location>
</feature>
<dbReference type="GO" id="GO:0016251">
    <property type="term" value="F:RNA polymerase II general transcription initiation factor activity"/>
    <property type="evidence" value="ECO:0007669"/>
    <property type="project" value="InterPro"/>
</dbReference>
<feature type="coiled-coil region" evidence="3">
    <location>
        <begin position="1030"/>
        <end position="1057"/>
    </location>
</feature>
<gene>
    <name evidence="6" type="ORF">B9Z65_4555</name>
</gene>
<dbReference type="InterPro" id="IPR022591">
    <property type="entry name" value="TAF1_HAT_dom"/>
</dbReference>
<name>A0A2P8A5E0_9PEZI</name>
<feature type="compositionally biased region" description="Gly residues" evidence="4">
    <location>
        <begin position="1174"/>
        <end position="1190"/>
    </location>
</feature>
<protein>
    <recommendedName>
        <fullName evidence="5">Transcription initiation factor TFIID subunit 1 histone acetyltransferase domain-containing protein</fullName>
    </recommendedName>
</protein>
<dbReference type="GO" id="GO:0051123">
    <property type="term" value="P:RNA polymerase II preinitiation complex assembly"/>
    <property type="evidence" value="ECO:0007669"/>
    <property type="project" value="TreeGrafter"/>
</dbReference>
<feature type="compositionally biased region" description="Acidic residues" evidence="4">
    <location>
        <begin position="186"/>
        <end position="197"/>
    </location>
</feature>
<feature type="compositionally biased region" description="Acidic residues" evidence="4">
    <location>
        <begin position="91"/>
        <end position="109"/>
    </location>
</feature>
<reference evidence="6 7" key="1">
    <citation type="submission" date="2017-05" db="EMBL/GenBank/DDBJ databases">
        <title>Draft genome sequence of Elsinoe australis.</title>
        <authorList>
            <person name="Cheng Q."/>
        </authorList>
    </citation>
    <scope>NUCLEOTIDE SEQUENCE [LARGE SCALE GENOMIC DNA]</scope>
    <source>
        <strain evidence="6 7">NL1</strain>
    </source>
</reference>
<evidence type="ECO:0000256" key="4">
    <source>
        <dbReference type="SAM" id="MobiDB-lite"/>
    </source>
</evidence>
<evidence type="ECO:0000259" key="5">
    <source>
        <dbReference type="Pfam" id="PF12157"/>
    </source>
</evidence>
<feature type="region of interest" description="Disordered" evidence="4">
    <location>
        <begin position="1058"/>
        <end position="1110"/>
    </location>
</feature>
<feature type="domain" description="Transcription initiation factor TFIID subunit 1 histone acetyltransferase" evidence="5">
    <location>
        <begin position="467"/>
        <end position="919"/>
    </location>
</feature>
<comment type="subcellular location">
    <subcellularLocation>
        <location evidence="1">Nucleus</location>
    </subcellularLocation>
</comment>
<keyword evidence="2" id="KW-0539">Nucleus</keyword>
<keyword evidence="3" id="KW-0175">Coiled coil</keyword>
<dbReference type="GO" id="GO:0004402">
    <property type="term" value="F:histone acetyltransferase activity"/>
    <property type="evidence" value="ECO:0007669"/>
    <property type="project" value="InterPro"/>
</dbReference>
<dbReference type="PANTHER" id="PTHR13900">
    <property type="entry name" value="TRANSCRIPTION INITIATION FACTOR TFIID"/>
    <property type="match status" value="1"/>
</dbReference>
<feature type="compositionally biased region" description="Basic and acidic residues" evidence="4">
    <location>
        <begin position="37"/>
        <end position="48"/>
    </location>
</feature>
<feature type="compositionally biased region" description="Polar residues" evidence="4">
    <location>
        <begin position="169"/>
        <end position="179"/>
    </location>
</feature>
<dbReference type="InterPro" id="IPR040240">
    <property type="entry name" value="TAF1"/>
</dbReference>
<dbReference type="Proteomes" id="UP000243723">
    <property type="component" value="Unassembled WGS sequence"/>
</dbReference>
<comment type="caution">
    <text evidence="6">The sequence shown here is derived from an EMBL/GenBank/DDBJ whole genome shotgun (WGS) entry which is preliminary data.</text>
</comment>
<dbReference type="GO" id="GO:0017025">
    <property type="term" value="F:TBP-class protein binding"/>
    <property type="evidence" value="ECO:0007669"/>
    <property type="project" value="InterPro"/>
</dbReference>
<evidence type="ECO:0000256" key="3">
    <source>
        <dbReference type="SAM" id="Coils"/>
    </source>
</evidence>
<dbReference type="Pfam" id="PF12157">
    <property type="entry name" value="DUF3591"/>
    <property type="match status" value="1"/>
</dbReference>
<dbReference type="STRING" id="40998.A0A2P8A5E0"/>
<dbReference type="AlphaFoldDB" id="A0A2P8A5E0"/>
<dbReference type="PANTHER" id="PTHR13900:SF0">
    <property type="entry name" value="TRANSCRIPTION INITIATION FACTOR TFIID SUBUNIT 1"/>
    <property type="match status" value="1"/>
</dbReference>
<feature type="compositionally biased region" description="Low complexity" evidence="4">
    <location>
        <begin position="1079"/>
        <end position="1090"/>
    </location>
</feature>
<accession>A0A2P8A5E0</accession>
<feature type="region of interest" description="Disordered" evidence="4">
    <location>
        <begin position="944"/>
        <end position="969"/>
    </location>
</feature>
<proteinExistence type="predicted"/>
<feature type="compositionally biased region" description="Acidic residues" evidence="4">
    <location>
        <begin position="49"/>
        <end position="68"/>
    </location>
</feature>
<dbReference type="EMBL" id="NHZQ01000066">
    <property type="protein sequence ID" value="PSK55677.1"/>
    <property type="molecule type" value="Genomic_DNA"/>
</dbReference>
<sequence>MPHAVEMNDAQQQQDDEEIARLLNNETSGRGGAEYDFMSRDLEVGDKADDAEDFEDIGDDDLASEEDEPSGRPQIDLDLSLDNGHAAQTENDAEPDLDFGDDLFGDEDNAFVFGDSVEGPPPAQGDTQQTAPAKPRIALPGTLAPKPQLQDDAMFDSPASYGGSPMDQGLSQLPTSSQTPEPVAPEQDEDEEEELDEQVALQRALFARAGRRGSHEVPDAPETDMELFFSIWPNYDPERTARFIELFPPAPGHFNWKTPLKPPKPLQPTKLSLEIAADTERAFGLTTTAAAVAGKAGRGSDLDNPTIVRASRPKADSQESADEMDFDDINEEEQIGGLAWQDIELACCDWEVASVSSMGSVKRRKSPQADSGVFMDYDSDTQDSRPVKKARVWEDGHIESAAVVPIFPSLDDPEQTTQKLAKRVALDLNDAELLIDETIPRSQTKRRTLAALRGESKDAARDLTRRYNISNDEAYELLKENHQHKVRSTLGNVTIDHSMPAVKLQYPFYRVKLESRQTRSFHRPALSNIRVNREIRFSKPKTIKKKHLRGRETRDIFGKSEDLSMGDNSSGLLLEYSEEKPIMLSNFGMGNRLVNYYRRKDEHDTSRPKEDIGETQVLLPQDRSPFANFGHVDPGELVPAIHNGLYRAPVFKHEPKPTDFLVICSTTGEGGSKFYLRNLENLHVAGQQFPSTEVPGEHSRKVTDAAKRRLKAISYRVWRKWDQRRGQPLTNQVVLAHLPGSDIAQNRGKMREFMKYDKNQSIWVPKDADVPPDTDELRSLIKPEDICLLDSMQVGVQHLSDLGLRRDDDANDDDDEKEGTNIELLLAPWSTTKNFINACQGKAMLQLHGEGDPTGRGEGFSFIKTSMKGGFRALGESIEERLDAKKLKENHGHSYNVAKQQRAYDESIRRIWRAQNESLSSRMEHSDTEADIDDEPEEYLDRATTPRTSFGTPAFSRREDESVSQFSRNSASRKNQTLVINRRIPNKFGGFDEVPVTITNPRVISAYKRAKYKERTVNIDPSSIKKTGDEEFDAVQLRAAEEELARLRRNVERRHVRERAKGILPSPGPSQAGDDDGADGAASQGTTPGTGKRGGRKKVNPEGTGRRCANCGQIGHIKTNKKYVSSQSTQDVAADSDDSGIGMEATNVELKCIERKWLCPMLNGQMRPEDVHTGFGGGGGPPGASQGGGADESETPGPSGPPDAFAGMNLPGMEI</sequence>
<feature type="compositionally biased region" description="Polar residues" evidence="4">
    <location>
        <begin position="1122"/>
        <end position="1131"/>
    </location>
</feature>
<evidence type="ECO:0000313" key="6">
    <source>
        <dbReference type="EMBL" id="PSK55677.1"/>
    </source>
</evidence>
<keyword evidence="7" id="KW-1185">Reference proteome</keyword>
<dbReference type="OrthoDB" id="5752at2759"/>
<evidence type="ECO:0000256" key="2">
    <source>
        <dbReference type="ARBA" id="ARBA00023242"/>
    </source>
</evidence>
<evidence type="ECO:0000256" key="1">
    <source>
        <dbReference type="ARBA" id="ARBA00004123"/>
    </source>
</evidence>
<feature type="region of interest" description="Disordered" evidence="4">
    <location>
        <begin position="303"/>
        <end position="323"/>
    </location>
</feature>
<feature type="region of interest" description="Disordered" evidence="4">
    <location>
        <begin position="1121"/>
        <end position="1140"/>
    </location>
</feature>
<evidence type="ECO:0000313" key="7">
    <source>
        <dbReference type="Proteomes" id="UP000243723"/>
    </source>
</evidence>
<feature type="region of interest" description="Disordered" evidence="4">
    <location>
        <begin position="23"/>
        <end position="197"/>
    </location>
</feature>